<evidence type="ECO:0000259" key="1">
    <source>
        <dbReference type="Pfam" id="PF01243"/>
    </source>
</evidence>
<dbReference type="Pfam" id="PF01243">
    <property type="entry name" value="PNPOx_N"/>
    <property type="match status" value="1"/>
</dbReference>
<organism evidence="2 3">
    <name type="scientific">Furfurilactobacillus curtus</name>
    <dbReference type="NCBI Taxonomy" id="1746200"/>
    <lineage>
        <taxon>Bacteria</taxon>
        <taxon>Bacillati</taxon>
        <taxon>Bacillota</taxon>
        <taxon>Bacilli</taxon>
        <taxon>Lactobacillales</taxon>
        <taxon>Lactobacillaceae</taxon>
        <taxon>Furfurilactobacillus</taxon>
    </lineage>
</organism>
<gene>
    <name evidence="2" type="ORF">JCM31185_16940</name>
</gene>
<dbReference type="PANTHER" id="PTHR40660:SF1">
    <property type="entry name" value="5'-PHOSPHATE OXIDASE PUTATIVE DOMAIN-CONTAINING PROTEIN-RELATED"/>
    <property type="match status" value="1"/>
</dbReference>
<dbReference type="InterPro" id="IPR012349">
    <property type="entry name" value="Split_barrel_FMN-bd"/>
</dbReference>
<name>A0ABQ5JPD5_9LACO</name>
<sequence length="138" mass="15106">MAKLNDEMKDLVNRAFAFIATVDENGNPQVGPKGTMRILDDEHLIYNEETGRQAWHNLQTNGKIAVAFHPFPGLKGFRVEGHVKIYESGQIFDDATAYATENKLPKAIAAVVISIDRTLTLNAGPEAGTVIEDAPLDD</sequence>
<evidence type="ECO:0000313" key="2">
    <source>
        <dbReference type="EMBL" id="GKT06407.1"/>
    </source>
</evidence>
<dbReference type="PANTHER" id="PTHR40660">
    <property type="entry name" value="5'-PHOSPHATE OXIDASE PUTATIVE DOMAIN-CONTAINING PROTEIN-RELATED"/>
    <property type="match status" value="1"/>
</dbReference>
<dbReference type="RefSeq" id="WP_407884519.1">
    <property type="nucleotide sequence ID" value="NZ_BQXO01000005.1"/>
</dbReference>
<dbReference type="EMBL" id="BQXO01000005">
    <property type="protein sequence ID" value="GKT06407.1"/>
    <property type="molecule type" value="Genomic_DNA"/>
</dbReference>
<feature type="domain" description="Pyridoxamine 5'-phosphate oxidase N-terminal" evidence="1">
    <location>
        <begin position="5"/>
        <end position="99"/>
    </location>
</feature>
<proteinExistence type="predicted"/>
<reference evidence="2 3" key="1">
    <citation type="submission" date="2022-03" db="EMBL/GenBank/DDBJ databases">
        <title>Draft genome sequence of Furfurilactobacillus curtus JCM 31185.</title>
        <authorList>
            <person name="Suzuki S."/>
            <person name="Endo A."/>
            <person name="Kajikawa A."/>
        </authorList>
    </citation>
    <scope>NUCLEOTIDE SEQUENCE [LARGE SCALE GENOMIC DNA]</scope>
    <source>
        <strain evidence="2 3">JCM 31185</strain>
    </source>
</reference>
<dbReference type="SUPFAM" id="SSF50475">
    <property type="entry name" value="FMN-binding split barrel"/>
    <property type="match status" value="1"/>
</dbReference>
<dbReference type="InterPro" id="IPR011576">
    <property type="entry name" value="Pyridox_Oxase_N"/>
</dbReference>
<dbReference type="Gene3D" id="2.30.110.10">
    <property type="entry name" value="Electron Transport, Fmn-binding Protein, Chain A"/>
    <property type="match status" value="1"/>
</dbReference>
<dbReference type="Proteomes" id="UP001628078">
    <property type="component" value="Unassembled WGS sequence"/>
</dbReference>
<evidence type="ECO:0000313" key="3">
    <source>
        <dbReference type="Proteomes" id="UP001628078"/>
    </source>
</evidence>
<accession>A0ABQ5JPD5</accession>
<comment type="caution">
    <text evidence="2">The sequence shown here is derived from an EMBL/GenBank/DDBJ whole genome shotgun (WGS) entry which is preliminary data.</text>
</comment>
<protein>
    <submittedName>
        <fullName evidence="2">Sugar ABC transporter substrate-binding protein</fullName>
    </submittedName>
</protein>
<keyword evidence="3" id="KW-1185">Reference proteome</keyword>